<evidence type="ECO:0000259" key="1">
    <source>
        <dbReference type="Pfam" id="PF00535"/>
    </source>
</evidence>
<dbReference type="SUPFAM" id="SSF53448">
    <property type="entry name" value="Nucleotide-diphospho-sugar transferases"/>
    <property type="match status" value="1"/>
</dbReference>
<dbReference type="InterPro" id="IPR001173">
    <property type="entry name" value="Glyco_trans_2-like"/>
</dbReference>
<protein>
    <recommendedName>
        <fullName evidence="1">Glycosyltransferase 2-like domain-containing protein</fullName>
    </recommendedName>
</protein>
<dbReference type="PANTHER" id="PTHR22916:SF3">
    <property type="entry name" value="UDP-GLCNAC:BETAGAL BETA-1,3-N-ACETYLGLUCOSAMINYLTRANSFERASE-LIKE PROTEIN 1"/>
    <property type="match status" value="1"/>
</dbReference>
<reference evidence="2" key="1">
    <citation type="submission" date="2023-06" db="EMBL/GenBank/DDBJ databases">
        <authorList>
            <person name="Delattre M."/>
        </authorList>
    </citation>
    <scope>NUCLEOTIDE SEQUENCE</scope>
    <source>
        <strain evidence="2">AF72</strain>
    </source>
</reference>
<dbReference type="Proteomes" id="UP001177023">
    <property type="component" value="Unassembled WGS sequence"/>
</dbReference>
<evidence type="ECO:0000313" key="2">
    <source>
        <dbReference type="EMBL" id="CAJ0574362.1"/>
    </source>
</evidence>
<sequence>MAGARFAAYFIAPALLERFGHIAAQQDWDLLGRFCGTIDFFRNLERTSQVTVWKDYKRRKQQAVQYNVDLGARINPDGSLYLPFALQRALVSKIDRTPRVFYMLQVTQLFLAKQVDPDNADLVRENSVLSYFLTGITLLAWKRMEEVRELLEYRSLIPEVLDDAIYAKIIPILSDGLLYNPSQGPEKAEFLVEQLLKFMDEFNAEPETELFLRFAARVLHNAGMLQDAQDVHHLLLSLPESPKIATMVLETIRPYNIPEAEQKVLRRMLPEPTKDVHPAEQIWVDWAEERLAFMKSTQEEVAIEVAGVLIAFLDYAENRNDERAWSLLECALGLAPNHSWANHWDERKDWWPIFHGKESEDRTEALDELDGLKEPFFTCVIPVKDGVPYLSECLDSLLAQDFPSCSYEISIFDDGSTDSTPGMHKSLREAIHGKGDPFHCRKRCKFWRCRICEERCDSTGFRRLRRLQECILSQPETERHRLFLGSRFRRDPPDSTTRYTNWANTLPDELLSLQIFTSHGPTLIAPTWCVPRALFEQLGGFCQLHTTGYPEDLDFFYRALDHGVSLIKLPDELVVYRYHGRCASLGVSEESIWRARMGRLQSRALPLWPHFAIWSVGKQGKRFFKSLDPEHQSRVTRFYDVDRKKIAHGKFEDFDPVLRRVVTTIPVLDVALAVPPVIICVKQDLTGGDFERIIAEKGWTEGRDYIHFG</sequence>
<dbReference type="EMBL" id="CATQJA010002629">
    <property type="protein sequence ID" value="CAJ0574362.1"/>
    <property type="molecule type" value="Genomic_DNA"/>
</dbReference>
<organism evidence="2 3">
    <name type="scientific">Mesorhabditis spiculigera</name>
    <dbReference type="NCBI Taxonomy" id="96644"/>
    <lineage>
        <taxon>Eukaryota</taxon>
        <taxon>Metazoa</taxon>
        <taxon>Ecdysozoa</taxon>
        <taxon>Nematoda</taxon>
        <taxon>Chromadorea</taxon>
        <taxon>Rhabditida</taxon>
        <taxon>Rhabditina</taxon>
        <taxon>Rhabditomorpha</taxon>
        <taxon>Rhabditoidea</taxon>
        <taxon>Rhabditidae</taxon>
        <taxon>Mesorhabditinae</taxon>
        <taxon>Mesorhabditis</taxon>
    </lineage>
</organism>
<proteinExistence type="predicted"/>
<comment type="caution">
    <text evidence="2">The sequence shown here is derived from an EMBL/GenBank/DDBJ whole genome shotgun (WGS) entry which is preliminary data.</text>
</comment>
<dbReference type="InterPro" id="IPR029044">
    <property type="entry name" value="Nucleotide-diphossugar_trans"/>
</dbReference>
<dbReference type="Pfam" id="PF00535">
    <property type="entry name" value="Glycos_transf_2"/>
    <property type="match status" value="1"/>
</dbReference>
<dbReference type="GO" id="GO:0016758">
    <property type="term" value="F:hexosyltransferase activity"/>
    <property type="evidence" value="ECO:0007669"/>
    <property type="project" value="UniProtKB-ARBA"/>
</dbReference>
<dbReference type="PANTHER" id="PTHR22916">
    <property type="entry name" value="GLYCOSYLTRANSFERASE"/>
    <property type="match status" value="1"/>
</dbReference>
<evidence type="ECO:0000313" key="3">
    <source>
        <dbReference type="Proteomes" id="UP001177023"/>
    </source>
</evidence>
<dbReference type="AlphaFoldDB" id="A0AA36CS83"/>
<accession>A0AA36CS83</accession>
<feature type="domain" description="Glycosyltransferase 2-like" evidence="1">
    <location>
        <begin position="379"/>
        <end position="434"/>
    </location>
</feature>
<keyword evidence="3" id="KW-1185">Reference proteome</keyword>
<gene>
    <name evidence="2" type="ORF">MSPICULIGERA_LOCUS12697</name>
</gene>
<feature type="non-terminal residue" evidence="2">
    <location>
        <position position="709"/>
    </location>
</feature>
<name>A0AA36CS83_9BILA</name>
<dbReference type="Gene3D" id="3.90.550.10">
    <property type="entry name" value="Spore Coat Polysaccharide Biosynthesis Protein SpsA, Chain A"/>
    <property type="match status" value="2"/>
</dbReference>